<proteinExistence type="predicted"/>
<protein>
    <submittedName>
        <fullName evidence="1">Uncharacterized protein</fullName>
    </submittedName>
</protein>
<dbReference type="EMBL" id="AVOT02002638">
    <property type="protein sequence ID" value="MBW0471034.1"/>
    <property type="molecule type" value="Genomic_DNA"/>
</dbReference>
<name>A0A9Q3BT95_9BASI</name>
<keyword evidence="2" id="KW-1185">Reference proteome</keyword>
<dbReference type="Proteomes" id="UP000765509">
    <property type="component" value="Unassembled WGS sequence"/>
</dbReference>
<gene>
    <name evidence="1" type="ORF">O181_010749</name>
</gene>
<dbReference type="AlphaFoldDB" id="A0A9Q3BT95"/>
<organism evidence="1 2">
    <name type="scientific">Austropuccinia psidii MF-1</name>
    <dbReference type="NCBI Taxonomy" id="1389203"/>
    <lineage>
        <taxon>Eukaryota</taxon>
        <taxon>Fungi</taxon>
        <taxon>Dikarya</taxon>
        <taxon>Basidiomycota</taxon>
        <taxon>Pucciniomycotina</taxon>
        <taxon>Pucciniomycetes</taxon>
        <taxon>Pucciniales</taxon>
        <taxon>Sphaerophragmiaceae</taxon>
        <taxon>Austropuccinia</taxon>
    </lineage>
</organism>
<evidence type="ECO:0000313" key="2">
    <source>
        <dbReference type="Proteomes" id="UP000765509"/>
    </source>
</evidence>
<sequence length="104" mass="11612">MLKEAYETEAGFAPVAPEYEHSASIFAAVHKPNPKQVREAAEISTLRILFERNFDKIRGPSTRPAASGKHSSFITCINVKIYPARFPLLIHGFPAAFEPQPFQN</sequence>
<reference evidence="1" key="1">
    <citation type="submission" date="2021-03" db="EMBL/GenBank/DDBJ databases">
        <title>Draft genome sequence of rust myrtle Austropuccinia psidii MF-1, a brazilian biotype.</title>
        <authorList>
            <person name="Quecine M.C."/>
            <person name="Pachon D.M.R."/>
            <person name="Bonatelli M.L."/>
            <person name="Correr F.H."/>
            <person name="Franceschini L.M."/>
            <person name="Leite T.F."/>
            <person name="Margarido G.R.A."/>
            <person name="Almeida C.A."/>
            <person name="Ferrarezi J.A."/>
            <person name="Labate C.A."/>
        </authorList>
    </citation>
    <scope>NUCLEOTIDE SEQUENCE</scope>
    <source>
        <strain evidence="1">MF-1</strain>
    </source>
</reference>
<evidence type="ECO:0000313" key="1">
    <source>
        <dbReference type="EMBL" id="MBW0471034.1"/>
    </source>
</evidence>
<accession>A0A9Q3BT95</accession>
<comment type="caution">
    <text evidence="1">The sequence shown here is derived from an EMBL/GenBank/DDBJ whole genome shotgun (WGS) entry which is preliminary data.</text>
</comment>